<feature type="transmembrane region" description="Helical" evidence="7">
    <location>
        <begin position="150"/>
        <end position="172"/>
    </location>
</feature>
<feature type="transmembrane region" description="Helical" evidence="7">
    <location>
        <begin position="57"/>
        <end position="80"/>
    </location>
</feature>
<gene>
    <name evidence="9" type="ORF">METZ01_LOCUS164977</name>
</gene>
<accession>A0A382BFU0</accession>
<protein>
    <recommendedName>
        <fullName evidence="8">Tripartite ATP-independent periplasmic transporters DctQ component domain-containing protein</fullName>
    </recommendedName>
</protein>
<evidence type="ECO:0000259" key="8">
    <source>
        <dbReference type="Pfam" id="PF04290"/>
    </source>
</evidence>
<evidence type="ECO:0000256" key="7">
    <source>
        <dbReference type="SAM" id="Phobius"/>
    </source>
</evidence>
<evidence type="ECO:0000256" key="6">
    <source>
        <dbReference type="ARBA" id="ARBA00023136"/>
    </source>
</evidence>
<evidence type="ECO:0000256" key="1">
    <source>
        <dbReference type="ARBA" id="ARBA00004651"/>
    </source>
</evidence>
<proteinExistence type="predicted"/>
<sequence>MPDSGTSDGGERIPSAPLRLFASLVGGMNAAGSCWIVVLMLLINVEAIGRSAFNKPIIGVIEMIEISIIGIVFLQLADSLRRGVLTRSDGLFNQLLKKNIVAGYLLAVLTYAIGAVFMGLIIWGSVPYLIDAWKDNYYIGVEGMFTAPVWPIALITVIGVTVTMVQFIIILADYCRLLNSQD</sequence>
<feature type="domain" description="Tripartite ATP-independent periplasmic transporters DctQ component" evidence="8">
    <location>
        <begin position="39"/>
        <end position="170"/>
    </location>
</feature>
<dbReference type="Pfam" id="PF04290">
    <property type="entry name" value="DctQ"/>
    <property type="match status" value="1"/>
</dbReference>
<evidence type="ECO:0000256" key="3">
    <source>
        <dbReference type="ARBA" id="ARBA00022475"/>
    </source>
</evidence>
<keyword evidence="6 7" id="KW-0472">Membrane</keyword>
<organism evidence="9">
    <name type="scientific">marine metagenome</name>
    <dbReference type="NCBI Taxonomy" id="408172"/>
    <lineage>
        <taxon>unclassified sequences</taxon>
        <taxon>metagenomes</taxon>
        <taxon>ecological metagenomes</taxon>
    </lineage>
</organism>
<evidence type="ECO:0000256" key="5">
    <source>
        <dbReference type="ARBA" id="ARBA00022989"/>
    </source>
</evidence>
<keyword evidence="5 7" id="KW-1133">Transmembrane helix</keyword>
<keyword evidence="4 7" id="KW-0812">Transmembrane</keyword>
<evidence type="ECO:0000256" key="2">
    <source>
        <dbReference type="ARBA" id="ARBA00022448"/>
    </source>
</evidence>
<feature type="transmembrane region" description="Helical" evidence="7">
    <location>
        <begin position="20"/>
        <end position="45"/>
    </location>
</feature>
<comment type="subcellular location">
    <subcellularLocation>
        <location evidence="1">Cell membrane</location>
        <topology evidence="1">Multi-pass membrane protein</topology>
    </subcellularLocation>
</comment>
<dbReference type="AlphaFoldDB" id="A0A382BFU0"/>
<keyword evidence="2" id="KW-0813">Transport</keyword>
<dbReference type="GO" id="GO:0005886">
    <property type="term" value="C:plasma membrane"/>
    <property type="evidence" value="ECO:0007669"/>
    <property type="project" value="UniProtKB-SubCell"/>
</dbReference>
<reference evidence="9" key="1">
    <citation type="submission" date="2018-05" db="EMBL/GenBank/DDBJ databases">
        <authorList>
            <person name="Lanie J.A."/>
            <person name="Ng W.-L."/>
            <person name="Kazmierczak K.M."/>
            <person name="Andrzejewski T.M."/>
            <person name="Davidsen T.M."/>
            <person name="Wayne K.J."/>
            <person name="Tettelin H."/>
            <person name="Glass J.I."/>
            <person name="Rusch D."/>
            <person name="Podicherti R."/>
            <person name="Tsui H.-C.T."/>
            <person name="Winkler M.E."/>
        </authorList>
    </citation>
    <scope>NUCLEOTIDE SEQUENCE</scope>
</reference>
<feature type="transmembrane region" description="Helical" evidence="7">
    <location>
        <begin position="101"/>
        <end position="130"/>
    </location>
</feature>
<dbReference type="EMBL" id="UINC01029428">
    <property type="protein sequence ID" value="SVB12123.1"/>
    <property type="molecule type" value="Genomic_DNA"/>
</dbReference>
<evidence type="ECO:0000313" key="9">
    <source>
        <dbReference type="EMBL" id="SVB12123.1"/>
    </source>
</evidence>
<dbReference type="InterPro" id="IPR055348">
    <property type="entry name" value="DctQ"/>
</dbReference>
<name>A0A382BFU0_9ZZZZ</name>
<keyword evidence="3" id="KW-1003">Cell membrane</keyword>
<evidence type="ECO:0000256" key="4">
    <source>
        <dbReference type="ARBA" id="ARBA00022692"/>
    </source>
</evidence>